<accession>A0ABP1FRW6</accession>
<keyword evidence="2" id="KW-0472">Membrane</keyword>
<sequence length="188" mass="19804">MADPRTLAKAKRDRVSDTGQVLPTTESNQKTEVDVTQELAAPGHLPQTHRTPPVASKEPPEIVIDMSKAGLIDTATLGAEADERPLTKADWVSMRRLMQSIKRPSGYIIKPTTRGWVVVAGMVAGTIGVTLAVVLPLALADHLSPAVVSAAGIPAFFGLLAFFLAILAIAVVCPSLGLPLGLARQVVM</sequence>
<evidence type="ECO:0000313" key="3">
    <source>
        <dbReference type="EMBL" id="CAL5221554.1"/>
    </source>
</evidence>
<protein>
    <submittedName>
        <fullName evidence="3">G3768 protein</fullName>
    </submittedName>
</protein>
<gene>
    <name evidence="3" type="primary">g3768</name>
    <name evidence="3" type="ORF">VP750_LOCUS3213</name>
</gene>
<evidence type="ECO:0000256" key="2">
    <source>
        <dbReference type="SAM" id="Phobius"/>
    </source>
</evidence>
<keyword evidence="2" id="KW-0812">Transmembrane</keyword>
<organism evidence="3 4">
    <name type="scientific">Coccomyxa viridis</name>
    <dbReference type="NCBI Taxonomy" id="1274662"/>
    <lineage>
        <taxon>Eukaryota</taxon>
        <taxon>Viridiplantae</taxon>
        <taxon>Chlorophyta</taxon>
        <taxon>core chlorophytes</taxon>
        <taxon>Trebouxiophyceae</taxon>
        <taxon>Trebouxiophyceae incertae sedis</taxon>
        <taxon>Coccomyxaceae</taxon>
        <taxon>Coccomyxa</taxon>
    </lineage>
</organism>
<dbReference type="EMBL" id="CAXHTA020000005">
    <property type="protein sequence ID" value="CAL5221554.1"/>
    <property type="molecule type" value="Genomic_DNA"/>
</dbReference>
<proteinExistence type="predicted"/>
<feature type="compositionally biased region" description="Polar residues" evidence="1">
    <location>
        <begin position="17"/>
        <end position="30"/>
    </location>
</feature>
<evidence type="ECO:0000256" key="1">
    <source>
        <dbReference type="SAM" id="MobiDB-lite"/>
    </source>
</evidence>
<keyword evidence="4" id="KW-1185">Reference proteome</keyword>
<dbReference type="Proteomes" id="UP001497392">
    <property type="component" value="Unassembled WGS sequence"/>
</dbReference>
<feature type="transmembrane region" description="Helical" evidence="2">
    <location>
        <begin position="151"/>
        <end position="178"/>
    </location>
</feature>
<feature type="region of interest" description="Disordered" evidence="1">
    <location>
        <begin position="1"/>
        <end position="58"/>
    </location>
</feature>
<comment type="caution">
    <text evidence="3">The sequence shown here is derived from an EMBL/GenBank/DDBJ whole genome shotgun (WGS) entry which is preliminary data.</text>
</comment>
<reference evidence="3 4" key="1">
    <citation type="submission" date="2024-06" db="EMBL/GenBank/DDBJ databases">
        <authorList>
            <person name="Kraege A."/>
            <person name="Thomma B."/>
        </authorList>
    </citation>
    <scope>NUCLEOTIDE SEQUENCE [LARGE SCALE GENOMIC DNA]</scope>
</reference>
<keyword evidence="2" id="KW-1133">Transmembrane helix</keyword>
<name>A0ABP1FRW6_9CHLO</name>
<evidence type="ECO:0000313" key="4">
    <source>
        <dbReference type="Proteomes" id="UP001497392"/>
    </source>
</evidence>
<feature type="transmembrane region" description="Helical" evidence="2">
    <location>
        <begin position="116"/>
        <end position="139"/>
    </location>
</feature>